<dbReference type="InterPro" id="IPR008523">
    <property type="entry name" value="DUF805"/>
</dbReference>
<evidence type="ECO:0000313" key="3">
    <source>
        <dbReference type="Proteomes" id="UP000494269"/>
    </source>
</evidence>
<feature type="transmembrane region" description="Helical" evidence="1">
    <location>
        <begin position="23"/>
        <end position="40"/>
    </location>
</feature>
<dbReference type="PANTHER" id="PTHR34980">
    <property type="entry name" value="INNER MEMBRANE PROTEIN-RELATED-RELATED"/>
    <property type="match status" value="1"/>
</dbReference>
<gene>
    <name evidence="2" type="primary">yhaH</name>
    <name evidence="2" type="ORF">LMG3441_04475</name>
</gene>
<dbReference type="PANTHER" id="PTHR34980:SF2">
    <property type="entry name" value="INNER MEMBRANE PROTEIN YHAH-RELATED"/>
    <property type="match status" value="1"/>
</dbReference>
<keyword evidence="1" id="KW-0472">Membrane</keyword>
<dbReference type="GO" id="GO:0005886">
    <property type="term" value="C:plasma membrane"/>
    <property type="evidence" value="ECO:0007669"/>
    <property type="project" value="TreeGrafter"/>
</dbReference>
<organism evidence="2 3">
    <name type="scientific">Achromobacter kerstersii</name>
    <dbReference type="NCBI Taxonomy" id="1353890"/>
    <lineage>
        <taxon>Bacteria</taxon>
        <taxon>Pseudomonadati</taxon>
        <taxon>Pseudomonadota</taxon>
        <taxon>Betaproteobacteria</taxon>
        <taxon>Burkholderiales</taxon>
        <taxon>Alcaligenaceae</taxon>
        <taxon>Achromobacter</taxon>
    </lineage>
</organism>
<dbReference type="Pfam" id="PF05656">
    <property type="entry name" value="DUF805"/>
    <property type="match status" value="1"/>
</dbReference>
<dbReference type="Proteomes" id="UP000494269">
    <property type="component" value="Unassembled WGS sequence"/>
</dbReference>
<name>A0A6S7ANH3_9BURK</name>
<keyword evidence="1" id="KW-0812">Transmembrane</keyword>
<evidence type="ECO:0000256" key="1">
    <source>
        <dbReference type="SAM" id="Phobius"/>
    </source>
</evidence>
<reference evidence="2 3" key="1">
    <citation type="submission" date="2020-04" db="EMBL/GenBank/DDBJ databases">
        <authorList>
            <person name="De Canck E."/>
        </authorList>
    </citation>
    <scope>NUCLEOTIDE SEQUENCE [LARGE SCALE GENOMIC DNA]</scope>
    <source>
        <strain evidence="2 3">LMG 3441</strain>
    </source>
</reference>
<proteinExistence type="predicted"/>
<evidence type="ECO:0000313" key="2">
    <source>
        <dbReference type="EMBL" id="CAB3728642.1"/>
    </source>
</evidence>
<dbReference type="AlphaFoldDB" id="A0A6S7ANH3"/>
<keyword evidence="3" id="KW-1185">Reference proteome</keyword>
<dbReference type="EMBL" id="CADIJQ010000008">
    <property type="protein sequence ID" value="CAB3728642.1"/>
    <property type="molecule type" value="Genomic_DNA"/>
</dbReference>
<feature type="transmembrane region" description="Helical" evidence="1">
    <location>
        <begin position="83"/>
        <end position="104"/>
    </location>
</feature>
<dbReference type="RefSeq" id="WP_175170994.1">
    <property type="nucleotide sequence ID" value="NZ_CADIJQ010000008.1"/>
</dbReference>
<sequence>MKWYLQALKHYAVFNGRASRKEYWIFVLIQILAVLAISAAERAAAVANPEILFGWYTAGFLLLTLLPALAVTIRRLHDTGRSGWWGLLHAVPVAGTLLLQAFMLPASARGRNRYGPAPAPVMA</sequence>
<feature type="transmembrane region" description="Helical" evidence="1">
    <location>
        <begin position="52"/>
        <end position="71"/>
    </location>
</feature>
<accession>A0A6S7ANH3</accession>
<protein>
    <submittedName>
        <fullName evidence="2">Inner membrane protein YhaH</fullName>
    </submittedName>
</protein>
<keyword evidence="1" id="KW-1133">Transmembrane helix</keyword>